<keyword evidence="2" id="KW-1185">Reference proteome</keyword>
<reference evidence="1" key="1">
    <citation type="submission" date="2019-04" db="EMBL/GenBank/DDBJ databases">
        <title>Microbes associate with the intestines of laboratory mice.</title>
        <authorList>
            <person name="Navarre W."/>
            <person name="Wong E."/>
            <person name="Huang K.C."/>
            <person name="Tropini C."/>
            <person name="Ng K."/>
            <person name="Yu B."/>
        </authorList>
    </citation>
    <scope>NUCLEOTIDE SEQUENCE</scope>
    <source>
        <strain evidence="1">NM86_A22</strain>
    </source>
</reference>
<protein>
    <submittedName>
        <fullName evidence="1">YihY/virulence factor BrkB family protein</fullName>
    </submittedName>
</protein>
<comment type="caution">
    <text evidence="1">The sequence shown here is derived from an EMBL/GenBank/DDBJ whole genome shotgun (WGS) entry which is preliminary data.</text>
</comment>
<dbReference type="Proteomes" id="UP000305401">
    <property type="component" value="Unassembled WGS sequence"/>
</dbReference>
<name>A0AC61S7R3_9BACT</name>
<gene>
    <name evidence="1" type="ORF">E5990_01750</name>
</gene>
<evidence type="ECO:0000313" key="1">
    <source>
        <dbReference type="EMBL" id="THG54771.1"/>
    </source>
</evidence>
<evidence type="ECO:0000313" key="2">
    <source>
        <dbReference type="Proteomes" id="UP000305401"/>
    </source>
</evidence>
<proteinExistence type="predicted"/>
<sequence>MYGCLNFMAYSGKKNLISRSLDALVVKLKRWYEYCTTGVWSDTRSKFGVNFIKTVNLSVRSFMDSELQNRASALTYNTLLSIVPALALLFAIGRGFGFQNLLQTQLFESFPAQADAIGTALTFVDSYLSHASQGVFVGVGLVFLLWTMISLMSNIEQSFNKIWGVPEDRPLGRKVVDYTAILFLLPVLMVCSSGISIVVSTAFVDNPKMGFISPAFRTLLDFAPFVLTWVAYTGMYLIFPNTRVRFKNALLSGILAGTAFQILQYLFVSGQVYVSKYNAIYGSFALLPLLLIWLQLVWTITLSGAVLCYSSQNIFQFNFSNNISSISLNYRRKIALAIMTVIIKRFERRMSPLGVTGFAALYHLPSRLVSDLIGEMVQAGLLSVVVTDKHMESKAFQPAVDPGELTLGFVLNKLNNQGADNFIPGFDNSFADVLEKVDKCIDDAIERGGSTLLSSLKINPEY</sequence>
<organism evidence="1 2">
    <name type="scientific">Muribaculum caecicola</name>
    <dbReference type="NCBI Taxonomy" id="3038144"/>
    <lineage>
        <taxon>Bacteria</taxon>
        <taxon>Pseudomonadati</taxon>
        <taxon>Bacteroidota</taxon>
        <taxon>Bacteroidia</taxon>
        <taxon>Bacteroidales</taxon>
        <taxon>Muribaculaceae</taxon>
        <taxon>Muribaculum</taxon>
    </lineage>
</organism>
<dbReference type="EMBL" id="SSTG01000010">
    <property type="protein sequence ID" value="THG54771.1"/>
    <property type="molecule type" value="Genomic_DNA"/>
</dbReference>
<accession>A0AC61S7R3</accession>